<accession>A0ABC8D9T8</accession>
<sequence>MREIKFRGMGINGEWYYGNLSIIKQRIKSMGIESGSYISNKAGIPFAYSVRPETVGQYTGLKDKNGREIYEGDVVRNHRRYSNELLEVFWQEEVADYSSDGVYWTKEVPGFRFKRINKGMMTVFVANVDLEVIGNIYEDPELIESK</sequence>
<dbReference type="AlphaFoldDB" id="A0ABC8D9T8"/>
<protein>
    <recommendedName>
        <fullName evidence="1">YopX protein domain-containing protein</fullName>
    </recommendedName>
</protein>
<dbReference type="Proteomes" id="UP000250069">
    <property type="component" value="Chromosome"/>
</dbReference>
<dbReference type="Pfam" id="PF09643">
    <property type="entry name" value="YopX"/>
    <property type="match status" value="1"/>
</dbReference>
<evidence type="ECO:0000313" key="2">
    <source>
        <dbReference type="EMBL" id="AWX72613.1"/>
    </source>
</evidence>
<name>A0ABC8D9T8_BACVE</name>
<dbReference type="EMBL" id="CP030150">
    <property type="protein sequence ID" value="AWX72613.1"/>
    <property type="molecule type" value="Genomic_DNA"/>
</dbReference>
<dbReference type="InterPro" id="IPR019096">
    <property type="entry name" value="YopX_protein"/>
</dbReference>
<reference evidence="2 3" key="1">
    <citation type="submission" date="2018-06" db="EMBL/GenBank/DDBJ databases">
        <title>Complete Genome Sequence of Bacillus velezensis DSYZ, a Plant Growth-Promoting Rhizobacterium with Antifungal Activity.</title>
        <authorList>
            <person name="Du B."/>
            <person name="Ding Y."/>
            <person name="Liu K."/>
            <person name="Yao L."/>
            <person name="Wang C."/>
            <person name="Li H."/>
            <person name="Liu H."/>
        </authorList>
    </citation>
    <scope>NUCLEOTIDE SEQUENCE [LARGE SCALE GENOMIC DNA]</scope>
    <source>
        <strain evidence="2 3">DSYZ</strain>
    </source>
</reference>
<dbReference type="Gene3D" id="2.30.30.290">
    <property type="entry name" value="YopX-like domains"/>
    <property type="match status" value="1"/>
</dbReference>
<organism evidence="2 3">
    <name type="scientific">Bacillus velezensis</name>
    <dbReference type="NCBI Taxonomy" id="492670"/>
    <lineage>
        <taxon>Bacteria</taxon>
        <taxon>Bacillati</taxon>
        <taxon>Bacillota</taxon>
        <taxon>Bacilli</taxon>
        <taxon>Bacillales</taxon>
        <taxon>Bacillaceae</taxon>
        <taxon>Bacillus</taxon>
        <taxon>Bacillus amyloliquefaciens group</taxon>
    </lineage>
</organism>
<feature type="domain" description="YopX protein" evidence="1">
    <location>
        <begin position="5"/>
        <end position="144"/>
    </location>
</feature>
<dbReference type="SUPFAM" id="SSF159006">
    <property type="entry name" value="YopX-like"/>
    <property type="match status" value="1"/>
</dbReference>
<proteinExistence type="predicted"/>
<dbReference type="InterPro" id="IPR010024">
    <property type="entry name" value="CHP16711"/>
</dbReference>
<dbReference type="InterPro" id="IPR023385">
    <property type="entry name" value="YopX-like_C"/>
</dbReference>
<dbReference type="NCBIfam" id="TIGR01671">
    <property type="entry name" value="phage_TIGR01671"/>
    <property type="match status" value="1"/>
</dbReference>
<evidence type="ECO:0000259" key="1">
    <source>
        <dbReference type="Pfam" id="PF09643"/>
    </source>
</evidence>
<evidence type="ECO:0000313" key="3">
    <source>
        <dbReference type="Proteomes" id="UP000250069"/>
    </source>
</evidence>
<gene>
    <name evidence="2" type="ORF">BVDSYZ_11500</name>
</gene>
<dbReference type="RefSeq" id="WP_062623435.1">
    <property type="nucleotide sequence ID" value="NZ_CP015443.1"/>
</dbReference>